<dbReference type="AlphaFoldDB" id="A0AAJ4ZIQ2"/>
<evidence type="ECO:0000313" key="1">
    <source>
        <dbReference type="EMBL" id="SUD96089.1"/>
    </source>
</evidence>
<dbReference type="InterPro" id="IPR023974">
    <property type="entry name" value="HxsD"/>
</dbReference>
<reference evidence="1 2" key="1">
    <citation type="submission" date="2018-06" db="EMBL/GenBank/DDBJ databases">
        <authorList>
            <consortium name="Pathogen Informatics"/>
            <person name="Doyle S."/>
        </authorList>
    </citation>
    <scope>NUCLEOTIDE SEQUENCE [LARGE SCALE GENOMIC DNA]</scope>
    <source>
        <strain evidence="1 2">NCTC10894</strain>
    </source>
</reference>
<proteinExistence type="predicted"/>
<dbReference type="RefSeq" id="WP_045785489.1">
    <property type="nucleotide sequence ID" value="NZ_BAAAEC010000001.1"/>
</dbReference>
<name>A0AAJ4ZIQ2_9RALS</name>
<comment type="caution">
    <text evidence="1">The sequence shown here is derived from an EMBL/GenBank/DDBJ whole genome shotgun (WGS) entry which is preliminary data.</text>
</comment>
<dbReference type="Proteomes" id="UP000255008">
    <property type="component" value="Unassembled WGS sequence"/>
</dbReference>
<evidence type="ECO:0000313" key="2">
    <source>
        <dbReference type="Proteomes" id="UP000255008"/>
    </source>
</evidence>
<organism evidence="1 2">
    <name type="scientific">Ralstonia mannitolilytica</name>
    <dbReference type="NCBI Taxonomy" id="105219"/>
    <lineage>
        <taxon>Bacteria</taxon>
        <taxon>Pseudomonadati</taxon>
        <taxon>Pseudomonadota</taxon>
        <taxon>Betaproteobacteria</taxon>
        <taxon>Burkholderiales</taxon>
        <taxon>Burkholderiaceae</taxon>
        <taxon>Ralstonia</taxon>
    </lineage>
</organism>
<protein>
    <submittedName>
        <fullName evidence="1">His-Xaa-Ser system protein HsxD</fullName>
    </submittedName>
</protein>
<dbReference type="EMBL" id="UGVE01000001">
    <property type="protein sequence ID" value="SUD96089.1"/>
    <property type="molecule type" value="Genomic_DNA"/>
</dbReference>
<dbReference type="KEGG" id="rmn:TK49_03610"/>
<gene>
    <name evidence="1" type="ORF">NCTC10894_00421</name>
</gene>
<sequence length="96" mass="10852">MSTRLELDKTVYRLEAVQKAAYRFIDRMTVLISQDGDKLVCEMTLVKGDGDPSGALLADFKRELLDQELRLQIKEETAPTRDLILAYAFSRTGLQG</sequence>
<dbReference type="NCBIfam" id="TIGR03976">
    <property type="entry name" value="chp_LLNDYxLRE"/>
    <property type="match status" value="1"/>
</dbReference>
<dbReference type="GeneID" id="34790449"/>
<accession>A0AAJ4ZIQ2</accession>